<dbReference type="InParanoid" id="F6U8W0"/>
<dbReference type="HOGENOM" id="CLU_014832_3_0_1"/>
<keyword evidence="6" id="KW-0378">Hydrolase</keyword>
<dbReference type="InterPro" id="IPR042468">
    <property type="entry name" value="Peptidase_C65_otubain_sub1"/>
</dbReference>
<dbReference type="Pfam" id="PF10275">
    <property type="entry name" value="Peptidase_C65"/>
    <property type="match status" value="1"/>
</dbReference>
<evidence type="ECO:0000256" key="2">
    <source>
        <dbReference type="ARBA" id="ARBA00006579"/>
    </source>
</evidence>
<dbReference type="OMA" id="EDFHGTF"/>
<evidence type="ECO:0000256" key="5">
    <source>
        <dbReference type="ARBA" id="ARBA00022786"/>
    </source>
</evidence>
<dbReference type="GeneTree" id="ENSGT00390000006979"/>
<evidence type="ECO:0000256" key="6">
    <source>
        <dbReference type="ARBA" id="ARBA00022801"/>
    </source>
</evidence>
<reference evidence="9" key="2">
    <citation type="journal article" date="2008" name="Genome Biol.">
        <title>Improved genome assembly and evidence-based global gene model set for the chordate Ciona intestinalis: new insight into intron and operon populations.</title>
        <authorList>
            <person name="Satou Y."/>
            <person name="Mineta K."/>
            <person name="Ogasawara M."/>
            <person name="Sasakura Y."/>
            <person name="Shoguchi E."/>
            <person name="Ueno K."/>
            <person name="Yamada L."/>
            <person name="Matsumoto J."/>
            <person name="Wasserscheid J."/>
            <person name="Dewar K."/>
            <person name="Wiley G.B."/>
            <person name="Macmil S.L."/>
            <person name="Roe B.A."/>
            <person name="Zeller R.W."/>
            <person name="Hastings K.E."/>
            <person name="Lemaire P."/>
            <person name="Lindquist E."/>
            <person name="Endo T."/>
            <person name="Hotta K."/>
            <person name="Inaba K."/>
        </authorList>
    </citation>
    <scope>NUCLEOTIDE SEQUENCE [LARGE SCALE GENOMIC DNA]</scope>
    <source>
        <strain evidence="9">wild type</strain>
    </source>
</reference>
<dbReference type="Gene3D" id="1.20.1300.20">
    <property type="entry name" value="Peptidase C65 Otubain, subdomain 2"/>
    <property type="match status" value="1"/>
</dbReference>
<comment type="catalytic activity">
    <reaction evidence="1">
        <text>Thiol-dependent hydrolysis of ester, thioester, amide, peptide and isopeptide bonds formed by the C-terminal Gly of ubiquitin (a 76-residue protein attached to proteins as an intracellular targeting signal).</text>
        <dbReference type="EC" id="3.4.19.12"/>
    </reaction>
</comment>
<proteinExistence type="inferred from homology"/>
<dbReference type="InterPro" id="IPR003323">
    <property type="entry name" value="OTU_dom"/>
</dbReference>
<evidence type="ECO:0000313" key="9">
    <source>
        <dbReference type="Ensembl" id="ENSCINP00000007453.3"/>
    </source>
</evidence>
<dbReference type="EC" id="3.4.19.12" evidence="3"/>
<protein>
    <recommendedName>
        <fullName evidence="3">ubiquitinyl hydrolase 1</fullName>
        <ecNumber evidence="3">3.4.19.12</ecNumber>
    </recommendedName>
</protein>
<dbReference type="Gene3D" id="3.30.200.60">
    <property type="entry name" value="Peptidase C65 Otubain, subdomain 1"/>
    <property type="match status" value="1"/>
</dbReference>
<keyword evidence="5" id="KW-0833">Ubl conjugation pathway</keyword>
<dbReference type="FunFam" id="1.20.1300.20:FF:000001">
    <property type="entry name" value="Ubiquitin thioesterase OTUB1"/>
    <property type="match status" value="1"/>
</dbReference>
<dbReference type="InterPro" id="IPR019400">
    <property type="entry name" value="Peptidase_C65_otubain"/>
</dbReference>
<name>F6U8W0_CIOIN</name>
<evidence type="ECO:0000256" key="7">
    <source>
        <dbReference type="ARBA" id="ARBA00022807"/>
    </source>
</evidence>
<reference evidence="9" key="3">
    <citation type="submission" date="2025-08" db="UniProtKB">
        <authorList>
            <consortium name="Ensembl"/>
        </authorList>
    </citation>
    <scope>IDENTIFICATION</scope>
</reference>
<dbReference type="EMBL" id="EAAA01000852">
    <property type="status" value="NOT_ANNOTATED_CDS"/>
    <property type="molecule type" value="Genomic_DNA"/>
</dbReference>
<feature type="domain" description="OTU" evidence="8">
    <location>
        <begin position="77"/>
        <end position="204"/>
    </location>
</feature>
<accession>F6U8W0</accession>
<evidence type="ECO:0000256" key="3">
    <source>
        <dbReference type="ARBA" id="ARBA00012759"/>
    </source>
</evidence>
<keyword evidence="10" id="KW-1185">Reference proteome</keyword>
<dbReference type="Ensembl" id="ENSCINT00000007453.3">
    <property type="protein sequence ID" value="ENSCINP00000007453.3"/>
    <property type="gene ID" value="ENSCING00000003612.3"/>
</dbReference>
<dbReference type="STRING" id="7719.ENSCINP00000007453"/>
<evidence type="ECO:0000256" key="4">
    <source>
        <dbReference type="ARBA" id="ARBA00022670"/>
    </source>
</evidence>
<evidence type="ECO:0000259" key="8">
    <source>
        <dbReference type="PROSITE" id="PS50802"/>
    </source>
</evidence>
<evidence type="ECO:0000256" key="1">
    <source>
        <dbReference type="ARBA" id="ARBA00000707"/>
    </source>
</evidence>
<keyword evidence="4" id="KW-0645">Protease</keyword>
<organism evidence="9 10">
    <name type="scientific">Ciona intestinalis</name>
    <name type="common">Transparent sea squirt</name>
    <name type="synonym">Ascidia intestinalis</name>
    <dbReference type="NCBI Taxonomy" id="7719"/>
    <lineage>
        <taxon>Eukaryota</taxon>
        <taxon>Metazoa</taxon>
        <taxon>Chordata</taxon>
        <taxon>Tunicata</taxon>
        <taxon>Ascidiacea</taxon>
        <taxon>Phlebobranchia</taxon>
        <taxon>Cionidae</taxon>
        <taxon>Ciona</taxon>
    </lineage>
</organism>
<keyword evidence="7" id="KW-0788">Thiol protease</keyword>
<dbReference type="AlphaFoldDB" id="F6U8W0"/>
<dbReference type="PANTHER" id="PTHR12931:SF15">
    <property type="entry name" value="UBIQUITIN THIOESTERASE OTUBAIN-LIKE"/>
    <property type="match status" value="1"/>
</dbReference>
<dbReference type="InterPro" id="IPR038765">
    <property type="entry name" value="Papain-like_cys_pep_sf"/>
</dbReference>
<dbReference type="GO" id="GO:0004843">
    <property type="term" value="F:cysteine-type deubiquitinase activity"/>
    <property type="evidence" value="ECO:0000318"/>
    <property type="project" value="GO_Central"/>
</dbReference>
<sequence length="204" mass="23343">MSDKKPDEVKDQEYLSTLPNQEFDEAVTTMQNNIQNEIAASSSLVGNKQEILTLKSEYSADDKQYQHKIQELSKRYTHVRKTRGDGNCFFRAFGFGYLEVLLHNKKDYAKFKEAAAGTLKKLMSLNYPSFTVEDFYENFMSVVNSIGEGTTLDELSNSFVDEGLSNYFVVYLRLIASCQLQLDADFYQNFIDNGKSIVEFCKTV</sequence>
<dbReference type="PROSITE" id="PS50802">
    <property type="entry name" value="OTU"/>
    <property type="match status" value="1"/>
</dbReference>
<evidence type="ECO:0000313" key="10">
    <source>
        <dbReference type="Proteomes" id="UP000008144"/>
    </source>
</evidence>
<comment type="similarity">
    <text evidence="2">Belongs to the peptidase C65 family.</text>
</comment>
<reference evidence="9" key="4">
    <citation type="submission" date="2025-09" db="UniProtKB">
        <authorList>
            <consortium name="Ensembl"/>
        </authorList>
    </citation>
    <scope>IDENTIFICATION</scope>
</reference>
<dbReference type="InterPro" id="IPR042467">
    <property type="entry name" value="Peptidase_C65_otubain_sub2"/>
</dbReference>
<dbReference type="SUPFAM" id="SSF54001">
    <property type="entry name" value="Cysteine proteinases"/>
    <property type="match status" value="1"/>
</dbReference>
<dbReference type="FunCoup" id="F6U8W0">
    <property type="interactions" value="672"/>
</dbReference>
<dbReference type="Proteomes" id="UP000008144">
    <property type="component" value="Chromosome 12"/>
</dbReference>
<dbReference type="PANTHER" id="PTHR12931">
    <property type="entry name" value="UBIQUITIN THIOLESTERASE PROTEIN OTUB"/>
    <property type="match status" value="1"/>
</dbReference>
<dbReference type="GO" id="GO:0006508">
    <property type="term" value="P:proteolysis"/>
    <property type="evidence" value="ECO:0007669"/>
    <property type="project" value="UniProtKB-KW"/>
</dbReference>
<dbReference type="GO" id="GO:0043130">
    <property type="term" value="F:ubiquitin binding"/>
    <property type="evidence" value="ECO:0000318"/>
    <property type="project" value="GO_Central"/>
</dbReference>
<reference evidence="10" key="1">
    <citation type="journal article" date="2002" name="Science">
        <title>The draft genome of Ciona intestinalis: insights into chordate and vertebrate origins.</title>
        <authorList>
            <person name="Dehal P."/>
            <person name="Satou Y."/>
            <person name="Campbell R.K."/>
            <person name="Chapman J."/>
            <person name="Degnan B."/>
            <person name="De Tomaso A."/>
            <person name="Davidson B."/>
            <person name="Di Gregorio A."/>
            <person name="Gelpke M."/>
            <person name="Goodstein D.M."/>
            <person name="Harafuji N."/>
            <person name="Hastings K.E."/>
            <person name="Ho I."/>
            <person name="Hotta K."/>
            <person name="Huang W."/>
            <person name="Kawashima T."/>
            <person name="Lemaire P."/>
            <person name="Martinez D."/>
            <person name="Meinertzhagen I.A."/>
            <person name="Necula S."/>
            <person name="Nonaka M."/>
            <person name="Putnam N."/>
            <person name="Rash S."/>
            <person name="Saiga H."/>
            <person name="Satake M."/>
            <person name="Terry A."/>
            <person name="Yamada L."/>
            <person name="Wang H.G."/>
            <person name="Awazu S."/>
            <person name="Azumi K."/>
            <person name="Boore J."/>
            <person name="Branno M."/>
            <person name="Chin-Bow S."/>
            <person name="DeSantis R."/>
            <person name="Doyle S."/>
            <person name="Francino P."/>
            <person name="Keys D.N."/>
            <person name="Haga S."/>
            <person name="Hayashi H."/>
            <person name="Hino K."/>
            <person name="Imai K.S."/>
            <person name="Inaba K."/>
            <person name="Kano S."/>
            <person name="Kobayashi K."/>
            <person name="Kobayashi M."/>
            <person name="Lee B.I."/>
            <person name="Makabe K.W."/>
            <person name="Manohar C."/>
            <person name="Matassi G."/>
            <person name="Medina M."/>
            <person name="Mochizuki Y."/>
            <person name="Mount S."/>
            <person name="Morishita T."/>
            <person name="Miura S."/>
            <person name="Nakayama A."/>
            <person name="Nishizaka S."/>
            <person name="Nomoto H."/>
            <person name="Ohta F."/>
            <person name="Oishi K."/>
            <person name="Rigoutsos I."/>
            <person name="Sano M."/>
            <person name="Sasaki A."/>
            <person name="Sasakura Y."/>
            <person name="Shoguchi E."/>
            <person name="Shin-i T."/>
            <person name="Spagnuolo A."/>
            <person name="Stainier D."/>
            <person name="Suzuki M.M."/>
            <person name="Tassy O."/>
            <person name="Takatori N."/>
            <person name="Tokuoka M."/>
            <person name="Yagi K."/>
            <person name="Yoshizaki F."/>
            <person name="Wada S."/>
            <person name="Zhang C."/>
            <person name="Hyatt P.D."/>
            <person name="Larimer F."/>
            <person name="Detter C."/>
            <person name="Doggett N."/>
            <person name="Glavina T."/>
            <person name="Hawkins T."/>
            <person name="Richardson P."/>
            <person name="Lucas S."/>
            <person name="Kohara Y."/>
            <person name="Levine M."/>
            <person name="Satoh N."/>
            <person name="Rokhsar D.S."/>
        </authorList>
    </citation>
    <scope>NUCLEOTIDE SEQUENCE [LARGE SCALE GENOMIC DNA]</scope>
</reference>